<feature type="domain" description="UDP-N-acetylglucosamine 2-epimerase" evidence="2">
    <location>
        <begin position="2"/>
        <end position="61"/>
    </location>
</feature>
<gene>
    <name evidence="3" type="ORF">JOC94_001932</name>
</gene>
<protein>
    <submittedName>
        <fullName evidence="3">UDP-N-acetylglucosamine 2-epimerase</fullName>
    </submittedName>
</protein>
<proteinExistence type="inferred from homology"/>
<evidence type="ECO:0000313" key="4">
    <source>
        <dbReference type="Proteomes" id="UP000823485"/>
    </source>
</evidence>
<dbReference type="InterPro" id="IPR003331">
    <property type="entry name" value="UDP_GlcNAc_Epimerase_2_dom"/>
</dbReference>
<evidence type="ECO:0000313" key="3">
    <source>
        <dbReference type="EMBL" id="MBM7714960.1"/>
    </source>
</evidence>
<dbReference type="RefSeq" id="WP_268920967.1">
    <property type="nucleotide sequence ID" value="NZ_JAFBFH010000011.1"/>
</dbReference>
<comment type="similarity">
    <text evidence="1">Belongs to the UDP-N-acetylglucosamine 2-epimerase family.</text>
</comment>
<keyword evidence="1" id="KW-0413">Isomerase</keyword>
<comment type="caution">
    <text evidence="3">The sequence shown here is derived from an EMBL/GenBank/DDBJ whole genome shotgun (WGS) entry which is preliminary data.</text>
</comment>
<sequence>MEVPCVTLREQTEWVETLESEANIVGTDTQKIVDAVYKSISPNYEAYFGEADASKKIVELLSK</sequence>
<name>A0ABS2R6D6_9BACI</name>
<organism evidence="3 4">
    <name type="scientific">Siminovitchia thermophila</name>
    <dbReference type="NCBI Taxonomy" id="1245522"/>
    <lineage>
        <taxon>Bacteria</taxon>
        <taxon>Bacillati</taxon>
        <taxon>Bacillota</taxon>
        <taxon>Bacilli</taxon>
        <taxon>Bacillales</taxon>
        <taxon>Bacillaceae</taxon>
        <taxon>Siminovitchia</taxon>
    </lineage>
</organism>
<accession>A0ABS2R6D6</accession>
<dbReference type="SUPFAM" id="SSF53756">
    <property type="entry name" value="UDP-Glycosyltransferase/glycogen phosphorylase"/>
    <property type="match status" value="1"/>
</dbReference>
<dbReference type="Gene3D" id="3.40.50.2000">
    <property type="entry name" value="Glycogen Phosphorylase B"/>
    <property type="match status" value="1"/>
</dbReference>
<dbReference type="Pfam" id="PF02350">
    <property type="entry name" value="Epimerase_2"/>
    <property type="match status" value="1"/>
</dbReference>
<dbReference type="EMBL" id="JAFBFH010000011">
    <property type="protein sequence ID" value="MBM7714960.1"/>
    <property type="molecule type" value="Genomic_DNA"/>
</dbReference>
<reference evidence="3 4" key="1">
    <citation type="submission" date="2021-01" db="EMBL/GenBank/DDBJ databases">
        <title>Genomic Encyclopedia of Type Strains, Phase IV (KMG-IV): sequencing the most valuable type-strain genomes for metagenomic binning, comparative biology and taxonomic classification.</title>
        <authorList>
            <person name="Goeker M."/>
        </authorList>
    </citation>
    <scope>NUCLEOTIDE SEQUENCE [LARGE SCALE GENOMIC DNA]</scope>
    <source>
        <strain evidence="3 4">DSM 105453</strain>
    </source>
</reference>
<evidence type="ECO:0000256" key="1">
    <source>
        <dbReference type="RuleBase" id="RU003513"/>
    </source>
</evidence>
<evidence type="ECO:0000259" key="2">
    <source>
        <dbReference type="Pfam" id="PF02350"/>
    </source>
</evidence>
<dbReference type="Proteomes" id="UP000823485">
    <property type="component" value="Unassembled WGS sequence"/>
</dbReference>
<keyword evidence="4" id="KW-1185">Reference proteome</keyword>